<evidence type="ECO:0000313" key="4">
    <source>
        <dbReference type="Proteomes" id="UP001497482"/>
    </source>
</evidence>
<feature type="compositionally biased region" description="Low complexity" evidence="1">
    <location>
        <begin position="308"/>
        <end position="319"/>
    </location>
</feature>
<dbReference type="Proteomes" id="UP001497482">
    <property type="component" value="Chromosome 10"/>
</dbReference>
<dbReference type="Pfam" id="PF15439">
    <property type="entry name" value="NYAP_N"/>
    <property type="match status" value="1"/>
</dbReference>
<name>A0AAV2J7E7_KNICA</name>
<dbReference type="GO" id="GO:0043491">
    <property type="term" value="P:phosphatidylinositol 3-kinase/protein kinase B signal transduction"/>
    <property type="evidence" value="ECO:0007669"/>
    <property type="project" value="InterPro"/>
</dbReference>
<organism evidence="3 4">
    <name type="scientific">Knipowitschia caucasica</name>
    <name type="common">Caucasian dwarf goby</name>
    <name type="synonym">Pomatoschistus caucasicus</name>
    <dbReference type="NCBI Taxonomy" id="637954"/>
    <lineage>
        <taxon>Eukaryota</taxon>
        <taxon>Metazoa</taxon>
        <taxon>Chordata</taxon>
        <taxon>Craniata</taxon>
        <taxon>Vertebrata</taxon>
        <taxon>Euteleostomi</taxon>
        <taxon>Actinopterygii</taxon>
        <taxon>Neopterygii</taxon>
        <taxon>Teleostei</taxon>
        <taxon>Neoteleostei</taxon>
        <taxon>Acanthomorphata</taxon>
        <taxon>Gobiaria</taxon>
        <taxon>Gobiiformes</taxon>
        <taxon>Gobioidei</taxon>
        <taxon>Gobiidae</taxon>
        <taxon>Gobiinae</taxon>
        <taxon>Knipowitschia</taxon>
    </lineage>
</organism>
<feature type="domain" description="Neuronal tyrosine-phosphorylated phosphoinositide-3-kinase adapter N-terminal" evidence="2">
    <location>
        <begin position="83"/>
        <end position="262"/>
    </location>
</feature>
<proteinExistence type="predicted"/>
<sequence length="669" mass="74852">MVSPMVTPMVSSWTRDPAGTAQTTSISTLYVALTLHAGEPQMEARTVLLVDFLRYVEDAGLQTYDGLVIQNASDISRESDRVRVQNNVQRGERRREERGGERRRQEATHRLGFMTMPFPQDRAPSLGFSVRSQSLHSVQDEPTNQNHWDPDDPTNQGQWDIDDPTNQGLRKRPPPKPRRNPATKLSSSDIEGFNEGFVGEKLPPPKPQRNPCTQLSSCFDQSQSSNHNDGRPLDQSGEEEPVYIEMGPKPEPDEGVYEEMIFASESSPRPKTVPTPFPNLLSHRAPLLSLPQNAPAQTPTVSLPQALPPTQSQTSPQTSDESPLTPLETALGQFFHQELKKNPRAEARVRRTSDPLQDPERGLFKPEWSHSVDRIRPETRRDPRSQSVDQIHPETRRDPRSRRLDSEPDLRPEQRQYYSLRRDPTGREHKRDLRDPRKGIRVEQRRERSLESLPQDSHKDSDFTVTSSGRASAPPLTCRSGPSPIPHSYRRSQSACPSPVKRPPPYDVIMMSSAVSHGGHMTQRARGSESGFTVRSTQNQVQNQVQNQTESFHTQVPTLTASKTLSLNPDPEPGSDPDLGERGSMSLAPWYYGGLPVCVGAPGGGLPVWAPGVCVGAPGVCVGSRAAEMLMRDTMERKRLLCCEIRRVRRPPPYSTTAPPRARTWDSEI</sequence>
<dbReference type="InterPro" id="IPR039482">
    <property type="entry name" value="NYAP_N"/>
</dbReference>
<feature type="compositionally biased region" description="Polar residues" evidence="1">
    <location>
        <begin position="549"/>
        <end position="567"/>
    </location>
</feature>
<feature type="compositionally biased region" description="Polar residues" evidence="1">
    <location>
        <begin position="290"/>
        <end position="303"/>
    </location>
</feature>
<dbReference type="PANTHER" id="PTHR22633">
    <property type="entry name" value="NEURONAL TYROSINE-PHOSPHORYLATED PHOSPHOINOSITIDE-3-KINASE ADAPTER 2-RELATED"/>
    <property type="match status" value="1"/>
</dbReference>
<feature type="compositionally biased region" description="Polar residues" evidence="1">
    <location>
        <begin position="210"/>
        <end position="227"/>
    </location>
</feature>
<evidence type="ECO:0000256" key="1">
    <source>
        <dbReference type="SAM" id="MobiDB-lite"/>
    </source>
</evidence>
<dbReference type="GO" id="GO:0048812">
    <property type="term" value="P:neuron projection morphogenesis"/>
    <property type="evidence" value="ECO:0007669"/>
    <property type="project" value="InterPro"/>
</dbReference>
<feature type="compositionally biased region" description="Low complexity" evidence="1">
    <location>
        <begin position="538"/>
        <end position="548"/>
    </location>
</feature>
<protein>
    <recommendedName>
        <fullName evidence="2">Neuronal tyrosine-phosphorylated phosphoinositide-3-kinase adapter N-terminal domain-containing protein</fullName>
    </recommendedName>
</protein>
<dbReference type="PANTHER" id="PTHR22633:SF1">
    <property type="entry name" value="NEURONAL TYROSINE-PHOSPHORYLATED PHOSPHOINOSITIDE-3-KINASE ADAPTER 2"/>
    <property type="match status" value="1"/>
</dbReference>
<reference evidence="3 4" key="1">
    <citation type="submission" date="2024-04" db="EMBL/GenBank/DDBJ databases">
        <authorList>
            <person name="Waldvogel A.-M."/>
            <person name="Schoenle A."/>
        </authorList>
    </citation>
    <scope>NUCLEOTIDE SEQUENCE [LARGE SCALE GENOMIC DNA]</scope>
</reference>
<feature type="compositionally biased region" description="Basic and acidic residues" evidence="1">
    <location>
        <begin position="391"/>
        <end position="462"/>
    </location>
</feature>
<dbReference type="EMBL" id="OZ035832">
    <property type="protein sequence ID" value="CAL1571269.1"/>
    <property type="molecule type" value="Genomic_DNA"/>
</dbReference>
<feature type="compositionally biased region" description="Basic and acidic residues" evidence="1">
    <location>
        <begin position="337"/>
        <end position="384"/>
    </location>
</feature>
<feature type="compositionally biased region" description="Basic and acidic residues" evidence="1">
    <location>
        <begin position="90"/>
        <end position="109"/>
    </location>
</feature>
<evidence type="ECO:0000259" key="2">
    <source>
        <dbReference type="Pfam" id="PF15439"/>
    </source>
</evidence>
<feature type="region of interest" description="Disordered" evidence="1">
    <location>
        <begin position="519"/>
        <end position="582"/>
    </location>
</feature>
<evidence type="ECO:0000313" key="3">
    <source>
        <dbReference type="EMBL" id="CAL1571269.1"/>
    </source>
</evidence>
<dbReference type="InterPro" id="IPR026722">
    <property type="entry name" value="NYAP1/NYAP2"/>
</dbReference>
<gene>
    <name evidence="3" type="ORF">KC01_LOCUS3406</name>
</gene>
<feature type="compositionally biased region" description="Polar residues" evidence="1">
    <location>
        <begin position="130"/>
        <end position="168"/>
    </location>
</feature>
<keyword evidence="4" id="KW-1185">Reference proteome</keyword>
<feature type="region of interest" description="Disordered" evidence="1">
    <location>
        <begin position="80"/>
        <end position="503"/>
    </location>
</feature>
<feature type="compositionally biased region" description="Basic residues" evidence="1">
    <location>
        <begin position="169"/>
        <end position="181"/>
    </location>
</feature>
<dbReference type="AlphaFoldDB" id="A0AAV2J7E7"/>
<accession>A0AAV2J7E7</accession>